<dbReference type="STRING" id="1324314.BVG16_16300"/>
<reference evidence="3 4" key="1">
    <citation type="submission" date="2017-01" db="EMBL/GenBank/DDBJ databases">
        <title>Genome analysis of Paenibacillus selenitrireducens ES3-24.</title>
        <authorList>
            <person name="Xu D."/>
            <person name="Yao R."/>
            <person name="Zheng S."/>
        </authorList>
    </citation>
    <scope>NUCLEOTIDE SEQUENCE [LARGE SCALE GENOMIC DNA]</scope>
    <source>
        <strain evidence="3 4">ES3-24</strain>
    </source>
</reference>
<evidence type="ECO:0000256" key="1">
    <source>
        <dbReference type="SAM" id="MobiDB-lite"/>
    </source>
</evidence>
<feature type="domain" description="Phage tail fibre protein N-terminal" evidence="2">
    <location>
        <begin position="8"/>
        <end position="152"/>
    </location>
</feature>
<protein>
    <recommendedName>
        <fullName evidence="2">Phage tail fibre protein N-terminal domain-containing protein</fullName>
    </recommendedName>
</protein>
<evidence type="ECO:0000313" key="4">
    <source>
        <dbReference type="Proteomes" id="UP000190188"/>
    </source>
</evidence>
<proteinExistence type="predicted"/>
<feature type="compositionally biased region" description="Basic and acidic residues" evidence="1">
    <location>
        <begin position="260"/>
        <end position="269"/>
    </location>
</feature>
<dbReference type="Proteomes" id="UP000190188">
    <property type="component" value="Unassembled WGS sequence"/>
</dbReference>
<dbReference type="OrthoDB" id="2667186at2"/>
<name>A0A1T2XA15_9BACL</name>
<organism evidence="3 4">
    <name type="scientific">Paenibacillus selenitireducens</name>
    <dbReference type="NCBI Taxonomy" id="1324314"/>
    <lineage>
        <taxon>Bacteria</taxon>
        <taxon>Bacillati</taxon>
        <taxon>Bacillota</taxon>
        <taxon>Bacilli</taxon>
        <taxon>Bacillales</taxon>
        <taxon>Paenibacillaceae</taxon>
        <taxon>Paenibacillus</taxon>
    </lineage>
</organism>
<accession>A0A1T2XA15</accession>
<dbReference type="RefSeq" id="WP_078499749.1">
    <property type="nucleotide sequence ID" value="NZ_MSZX01000006.1"/>
</dbReference>
<evidence type="ECO:0000259" key="2">
    <source>
        <dbReference type="Pfam" id="PF12571"/>
    </source>
</evidence>
<comment type="caution">
    <text evidence="3">The sequence shown here is derived from an EMBL/GenBank/DDBJ whole genome shotgun (WGS) entry which is preliminary data.</text>
</comment>
<dbReference type="InterPro" id="IPR022225">
    <property type="entry name" value="Phage_tail_fibre_N"/>
</dbReference>
<dbReference type="EMBL" id="MSZX01000006">
    <property type="protein sequence ID" value="OPA76731.1"/>
    <property type="molecule type" value="Genomic_DNA"/>
</dbReference>
<feature type="region of interest" description="Disordered" evidence="1">
    <location>
        <begin position="260"/>
        <end position="286"/>
    </location>
</feature>
<dbReference type="Pfam" id="PF12571">
    <property type="entry name" value="Phage_tail_fib"/>
    <property type="match status" value="1"/>
</dbReference>
<sequence length="1780" mass="191185">MGAFGGMMFTNKGRNLETKAQTGVQLKYTRIALGDGELKGASVLDLKKLINEKKSLQIRELRVQEAGRAVIGALLTNHDITTGFYFREIGIFAQDPDEGEILYCYANAGTNAEYIPAGGGSDIIEKYVYANVIISNATNVTAVIDQSLVFAKLNEFNDLKAAYDSHKADSVIHITQAERAAWNAKETPAGAQAKVDAHKNDTTIHISAAERTAWNAKETPAGAQAKVDAHANDTVKHITAAERTGWNARETPAGAQAKVDAHANRKDNPHGVTTTQIGAETPAGAQTRADKALTDAKAYTDSKVNEVVLKQSLGPSANLINADQASAVDLTVYGVMLTNRLGDLGTLKDANADGVADTWRRSPAGQGKYTFNGNYQKIESLSSDTLQNERYIASATGTPHNKVIAGRKYIAIVDAESDGVSTARLVLNLGSNEGNPVVSVTTKVNKTLYVKLVTVADSNNAYIALANYDPAGTAGWVQFRNVDFCEVTDDTLWNAIGTTITESNIRDYIPHIDGRKPVQGIVITKQGKNLIPPFTEWITKRSDGNFPIDKIEITSNYVAKMTRTSGSGMMTCKIRTAPNSKHTLAFETNDNISVYVYDSKMTQIATKPFLAGKGQLIFDSTTGTDYEIGIYISSTTPNTSAIIYYPMLTISTVEASFEPREDQRVLLPATLGEVNGVRDEVTVRGTEATLNRRVSIMNVLDGSQSWVLAQGLTGFKRIRLDNVYYGITNSEVVTKFNGKLLVNNGGNYPAADISGLYNPSNVNTNLNITVDNADTGWTDTLNPNANAVKALMNGWKATANDSSKYTSWVSILDGKAATTNTEAWVAANKAPGWTGWATLDYALATPVISKVNDADGSISLHPGGNVITVESGAIFKEPIIFKNGNDGFYYSNTTSGSFESTVFKKRVKKILRIDEGIKTNVPFLASTANMYGLERPKIKVEEFNPNAQYFASYLTLDNYSYSANVSQTDVQYKVGLNGTVSDAVNNIARLTTENDAQNYAEMYIQALAENNKLDIVNHKEDYVKHQADGGTTAGTSTAYTCSSSPNPTALVDKTCLVITAHVDSGANPTIKWGTLAAAPIKKANGNPATLKKDGIYTLRYSAGTAAFILQGEGGEYGDATAAHVLNPKTIGTDTGLVTGTMVNNGGKPIVSGATMISAVRAHGSDPNSIIIDLKPTGAMYVDANTVIQQTVNYLIDSNIKHGVKVGNLQNGAPAGSSITGTFTSDGVGDATWLLEGAVMYSKGVKYAGSMKNWSGKDYLVGYGSIKKYYIDGSDNVPAFEVTPPTGGYLTNTTVWKQRIAGLYADRIAHGQVIGNTVIGGEAIVTGTFTSDGNGDATWVLESGIMYSKGVRYAGAIKNYNNKTFPTVALTFINKVLYDDTQKLGSIQFKPNTAGYVTTTTDIKLDVSNLLPSNIKAGVMVGNPGWTDGYMTGTFTSDGTVNASRILAGFIGYALGVKYVGTMPNYIGKAFPLMSSGYIKAIDVAPLYTTVTFQPNGNGYIDSTSTLQVQIDNLRPENIKHGIEMGNVDNQTLVVTGTFTSDGTLLDSSSLLAGLIAYSRGMKYTGTMQDLAYSTMTVGSDKMESIEEMTGGYIGSYFTYKPNIYGRITDTTKFKMGVFGITPNSVQFGQKYGVSGTGLFKTGTYTSDGNITAGDLAVGKVAYSQGQRIAGTGTNSKRYATGQVTSGSSLWQFTLNNDGSIGRAYPAEVLGLAFKPSTILLYFSAAQVMYNENQMRDGYRYVENGYKVFWRLDGTQAYVTQGGFRVPTDLAAATYTWYAYE</sequence>
<keyword evidence="4" id="KW-1185">Reference proteome</keyword>
<evidence type="ECO:0000313" key="3">
    <source>
        <dbReference type="EMBL" id="OPA76731.1"/>
    </source>
</evidence>
<gene>
    <name evidence="3" type="ORF">BVG16_16300</name>
</gene>